<dbReference type="InterPro" id="IPR051173">
    <property type="entry name" value="Ca_channel_alpha-2/delta"/>
</dbReference>
<sequence length="917" mass="103858">MQTSLWLFLALSSVFVAGHQFQETPQQSLNRYVDFLNQSVTEVASRFQQIRAYHANIGSYIPNKNFPIALSPSGLLEEYYYKKALTNDGLTEAEKTRLNAGVKAIWKLTSKIDSTTKALETYNRLKDYERDNFKKANELIASLQVLLTQFGQDKAKFYQQIQRVYRRYQPYLPTNPYLYTEKEMDQVLESQQQLLDTVRYYLNKGNHSDWPVEFVQKSILADEKLLVEFGKGKSAIDYPASDMISAFRTGLQGIQAMKRRAVDDYNFATRQSAQHGNEFYLSFINHYNNDLLNWQQQFITYSASVRQLLAYPAYSPVFAFDVPEAATPQPKGVKPFRDIPPIAFATTPADDPESVITFQALTSYLDFINESLRQMNQMQLLMRNYQYSADSYRASVARGGKRNGLTYSHEAYKVPLSEYQLLRLNSAQILQAYRTSINSQAEVLLGMLTEMDELSIELINYTSENQYVKDNFQRSDAILDRYGYLFDTFDRKKEQLYRDVRRIHESYPLKKPADSWNVAGKAMLQLLDLDKDVLFGMRAYLRGETSQLPATDSVQAKARELITNEFQNLKGLQRYGRSNGLCPYTPYEDLADHSIKLAEMVQKVKLPTSDYATSPYESFYYFFNELAHTYNKFSELAKTNVLKSISEPNITAFRRSKALSSSASVLPIKPEQPASRLTDSSTPSKQKLVADPATNGLAATDGKTIVKHDTVFIDRPTVDTVYIDRSNQQSAAASLTGFATNNMVLLLDVSSSMDSPYKLPLLKKSIKSLLNLLRPEDQISIIVYSGKARVALKPTSGAKADEIARVIDQLQSGGDTDGNGGIQLAYKIANKQYIRAGNNRIVLATDGEFPVSDEVFQLVSESSRQDVYLTIFTFSRKEINSQSLKKLAQLGKGTYAHITPENANLQLILEAQAKKAP</sequence>
<dbReference type="InterPro" id="IPR036465">
    <property type="entry name" value="vWFA_dom_sf"/>
</dbReference>
<dbReference type="Proteomes" id="UP000198598">
    <property type="component" value="Unassembled WGS sequence"/>
</dbReference>
<name>A0A1I1UC77_9BACT</name>
<organism evidence="2 3">
    <name type="scientific">Spirosoma endophyticum</name>
    <dbReference type="NCBI Taxonomy" id="662367"/>
    <lineage>
        <taxon>Bacteria</taxon>
        <taxon>Pseudomonadati</taxon>
        <taxon>Bacteroidota</taxon>
        <taxon>Cytophagia</taxon>
        <taxon>Cytophagales</taxon>
        <taxon>Cytophagaceae</taxon>
        <taxon>Spirosoma</taxon>
    </lineage>
</organism>
<feature type="domain" description="VWFA" evidence="1">
    <location>
        <begin position="742"/>
        <end position="912"/>
    </location>
</feature>
<proteinExistence type="predicted"/>
<dbReference type="PROSITE" id="PS50234">
    <property type="entry name" value="VWFA"/>
    <property type="match status" value="1"/>
</dbReference>
<dbReference type="InterPro" id="IPR002035">
    <property type="entry name" value="VWF_A"/>
</dbReference>
<evidence type="ECO:0000259" key="1">
    <source>
        <dbReference type="PROSITE" id="PS50234"/>
    </source>
</evidence>
<dbReference type="EMBL" id="FOLQ01000006">
    <property type="protein sequence ID" value="SFD68466.1"/>
    <property type="molecule type" value="Genomic_DNA"/>
</dbReference>
<dbReference type="PANTHER" id="PTHR10166">
    <property type="entry name" value="VOLTAGE-DEPENDENT CALCIUM CHANNEL SUBUNIT ALPHA-2/DELTA-RELATED"/>
    <property type="match status" value="1"/>
</dbReference>
<dbReference type="Pfam" id="PF13519">
    <property type="entry name" value="VWA_2"/>
    <property type="match status" value="1"/>
</dbReference>
<dbReference type="SMART" id="SM00327">
    <property type="entry name" value="VWA"/>
    <property type="match status" value="1"/>
</dbReference>
<evidence type="ECO:0000313" key="2">
    <source>
        <dbReference type="EMBL" id="SFD68466.1"/>
    </source>
</evidence>
<dbReference type="SUPFAM" id="SSF53300">
    <property type="entry name" value="vWA-like"/>
    <property type="match status" value="1"/>
</dbReference>
<dbReference type="RefSeq" id="WP_093828473.1">
    <property type="nucleotide sequence ID" value="NZ_FOLQ01000006.1"/>
</dbReference>
<dbReference type="PANTHER" id="PTHR10166:SF37">
    <property type="entry name" value="STOLID, ISOFORM H"/>
    <property type="match status" value="1"/>
</dbReference>
<accession>A0A1I1UC77</accession>
<dbReference type="OrthoDB" id="901926at2"/>
<dbReference type="AlphaFoldDB" id="A0A1I1UC77"/>
<reference evidence="2 3" key="1">
    <citation type="submission" date="2016-10" db="EMBL/GenBank/DDBJ databases">
        <authorList>
            <person name="de Groot N.N."/>
        </authorList>
    </citation>
    <scope>NUCLEOTIDE SEQUENCE [LARGE SCALE GENOMIC DNA]</scope>
    <source>
        <strain evidence="2 3">DSM 26130</strain>
    </source>
</reference>
<protein>
    <recommendedName>
        <fullName evidence="1">VWFA domain-containing protein</fullName>
    </recommendedName>
</protein>
<evidence type="ECO:0000313" key="3">
    <source>
        <dbReference type="Proteomes" id="UP000198598"/>
    </source>
</evidence>
<dbReference type="Gene3D" id="3.40.50.410">
    <property type="entry name" value="von Willebrand factor, type A domain"/>
    <property type="match status" value="1"/>
</dbReference>
<gene>
    <name evidence="2" type="ORF">SAMN05216167_106216</name>
</gene>
<dbReference type="STRING" id="662367.SAMN05216167_106216"/>
<keyword evidence="3" id="KW-1185">Reference proteome</keyword>